<protein>
    <submittedName>
        <fullName evidence="1">Uncharacterized protein</fullName>
    </submittedName>
</protein>
<organism evidence="1 2">
    <name type="scientific">Pistacia integerrima</name>
    <dbReference type="NCBI Taxonomy" id="434235"/>
    <lineage>
        <taxon>Eukaryota</taxon>
        <taxon>Viridiplantae</taxon>
        <taxon>Streptophyta</taxon>
        <taxon>Embryophyta</taxon>
        <taxon>Tracheophyta</taxon>
        <taxon>Spermatophyta</taxon>
        <taxon>Magnoliopsida</taxon>
        <taxon>eudicotyledons</taxon>
        <taxon>Gunneridae</taxon>
        <taxon>Pentapetalae</taxon>
        <taxon>rosids</taxon>
        <taxon>malvids</taxon>
        <taxon>Sapindales</taxon>
        <taxon>Anacardiaceae</taxon>
        <taxon>Pistacia</taxon>
    </lineage>
</organism>
<keyword evidence="2" id="KW-1185">Reference proteome</keyword>
<gene>
    <name evidence="1" type="ORF">Pint_31607</name>
</gene>
<evidence type="ECO:0000313" key="2">
    <source>
        <dbReference type="Proteomes" id="UP001163603"/>
    </source>
</evidence>
<dbReference type="EMBL" id="CM047746">
    <property type="protein sequence ID" value="KAJ0020419.1"/>
    <property type="molecule type" value="Genomic_DNA"/>
</dbReference>
<accession>A0ACC0XQ77</accession>
<reference evidence="2" key="1">
    <citation type="journal article" date="2023" name="G3 (Bethesda)">
        <title>Genome assembly and association tests identify interacting loci associated with vigor, precocity, and sex in interspecific pistachio rootstocks.</title>
        <authorList>
            <person name="Palmer W."/>
            <person name="Jacygrad E."/>
            <person name="Sagayaradj S."/>
            <person name="Cavanaugh K."/>
            <person name="Han R."/>
            <person name="Bertier L."/>
            <person name="Beede B."/>
            <person name="Kafkas S."/>
            <person name="Golino D."/>
            <person name="Preece J."/>
            <person name="Michelmore R."/>
        </authorList>
    </citation>
    <scope>NUCLEOTIDE SEQUENCE [LARGE SCALE GENOMIC DNA]</scope>
</reference>
<sequence length="163" mass="19528">MFIECIHASNNVLDVLNMFDGTDSHYFHSGSRGYHWMWDSRLFNYGSWKYVLRFLLSNARWWLEEYKFDGFRFDGVTSMMYTHHGWQMTFTGNYNEYFGFATDVDAVVYLMLVNDLIHGFLPKAVTIGEDVCYTVPFNSRTLFLLRRMDSNLIRFYFLFRISQ</sequence>
<dbReference type="Proteomes" id="UP001163603">
    <property type="component" value="Chromosome 11"/>
</dbReference>
<comment type="caution">
    <text evidence="1">The sequence shown here is derived from an EMBL/GenBank/DDBJ whole genome shotgun (WGS) entry which is preliminary data.</text>
</comment>
<proteinExistence type="predicted"/>
<evidence type="ECO:0000313" key="1">
    <source>
        <dbReference type="EMBL" id="KAJ0020419.1"/>
    </source>
</evidence>
<name>A0ACC0XQ77_9ROSI</name>